<sequence>MQLELIHLLWRPREILLYIDYHPRYLQERWRGRRFQKRIKRKLVGRKSRDKIV</sequence>
<dbReference type="Proteomes" id="UP000489600">
    <property type="component" value="Unassembled WGS sequence"/>
</dbReference>
<protein>
    <submittedName>
        <fullName evidence="1">Uncharacterized protein</fullName>
    </submittedName>
</protein>
<evidence type="ECO:0000313" key="1">
    <source>
        <dbReference type="EMBL" id="VVB05788.1"/>
    </source>
</evidence>
<evidence type="ECO:0000313" key="2">
    <source>
        <dbReference type="Proteomes" id="UP000489600"/>
    </source>
</evidence>
<keyword evidence="2" id="KW-1185">Reference proteome</keyword>
<accession>A0A565BWS1</accession>
<comment type="caution">
    <text evidence="1">The sequence shown here is derived from an EMBL/GenBank/DDBJ whole genome shotgun (WGS) entry which is preliminary data.</text>
</comment>
<organism evidence="1 2">
    <name type="scientific">Arabis nemorensis</name>
    <dbReference type="NCBI Taxonomy" id="586526"/>
    <lineage>
        <taxon>Eukaryota</taxon>
        <taxon>Viridiplantae</taxon>
        <taxon>Streptophyta</taxon>
        <taxon>Embryophyta</taxon>
        <taxon>Tracheophyta</taxon>
        <taxon>Spermatophyta</taxon>
        <taxon>Magnoliopsida</taxon>
        <taxon>eudicotyledons</taxon>
        <taxon>Gunneridae</taxon>
        <taxon>Pentapetalae</taxon>
        <taxon>rosids</taxon>
        <taxon>malvids</taxon>
        <taxon>Brassicales</taxon>
        <taxon>Brassicaceae</taxon>
        <taxon>Arabideae</taxon>
        <taxon>Arabis</taxon>
    </lineage>
</organism>
<proteinExistence type="predicted"/>
<name>A0A565BWS1_9BRAS</name>
<reference evidence="1" key="1">
    <citation type="submission" date="2019-07" db="EMBL/GenBank/DDBJ databases">
        <authorList>
            <person name="Dittberner H."/>
        </authorList>
    </citation>
    <scope>NUCLEOTIDE SEQUENCE [LARGE SCALE GENOMIC DNA]</scope>
</reference>
<gene>
    <name evidence="1" type="ORF">ANE_LOCUS16232</name>
</gene>
<dbReference type="AlphaFoldDB" id="A0A565BWS1"/>
<dbReference type="EMBL" id="CABITT030000005">
    <property type="protein sequence ID" value="VVB05788.1"/>
    <property type="molecule type" value="Genomic_DNA"/>
</dbReference>